<dbReference type="SUPFAM" id="SSF50494">
    <property type="entry name" value="Trypsin-like serine proteases"/>
    <property type="match status" value="1"/>
</dbReference>
<keyword evidence="2 7" id="KW-0732">Signal</keyword>
<evidence type="ECO:0000256" key="6">
    <source>
        <dbReference type="RuleBase" id="RU363034"/>
    </source>
</evidence>
<evidence type="ECO:0000256" key="4">
    <source>
        <dbReference type="ARBA" id="ARBA00022825"/>
    </source>
</evidence>
<evidence type="ECO:0000256" key="1">
    <source>
        <dbReference type="ARBA" id="ARBA00022670"/>
    </source>
</evidence>
<dbReference type="AlphaFoldDB" id="A0A8B7QLI9"/>
<reference evidence="10" key="1">
    <citation type="submission" date="2025-08" db="UniProtKB">
        <authorList>
            <consortium name="RefSeq"/>
        </authorList>
    </citation>
    <scope>IDENTIFICATION</scope>
    <source>
        <tissue evidence="10">Muscle</tissue>
    </source>
</reference>
<dbReference type="InterPro" id="IPR033116">
    <property type="entry name" value="TRYPSIN_SER"/>
</dbReference>
<name>A0A8B7QLI9_HIPAR</name>
<sequence length="346" mass="38694">MGAQVGVLLLVQLLAQVEQQMQGELKPELPADLGKGDGGRMGLMETKESSPSRLPAELQDEDLLFPGFENISLLAWPCGQQAIPTRVMGGMDAERGRWPWQGSLRLWGFHSCGASLLNRRWVLSAAHCFEKNSDPYEWTVQFGELSAMPSIWNLQAYFNRYQVEDIILSPMYLGASAYDIALLRLSSSVTYNKYIQPICVLASSTEFQNRSNCWVTGWGNIEEDKDLPSPYTLQEVKVGIINTTMCNNLYSQPIFSYDIWGDMICAGDVQGGKDACFGDSGGPLTCEKKGLWYQVGVVSWGVGCGRPNRPGVYTNVSRHFNWIRMLMAHSDIHRSDTWLLLLLLCD</sequence>
<dbReference type="PRINTS" id="PR00722">
    <property type="entry name" value="CHYMOTRYPSIN"/>
</dbReference>
<evidence type="ECO:0000256" key="3">
    <source>
        <dbReference type="ARBA" id="ARBA00022801"/>
    </source>
</evidence>
<accession>A0A8B7QLI9</accession>
<dbReference type="InterPro" id="IPR001254">
    <property type="entry name" value="Trypsin_dom"/>
</dbReference>
<evidence type="ECO:0000256" key="2">
    <source>
        <dbReference type="ARBA" id="ARBA00022729"/>
    </source>
</evidence>
<dbReference type="GO" id="GO:0004252">
    <property type="term" value="F:serine-type endopeptidase activity"/>
    <property type="evidence" value="ECO:0007669"/>
    <property type="project" value="InterPro"/>
</dbReference>
<feature type="domain" description="Peptidase S1" evidence="8">
    <location>
        <begin position="87"/>
        <end position="328"/>
    </location>
</feature>
<keyword evidence="4 6" id="KW-0720">Serine protease</keyword>
<dbReference type="Proteomes" id="UP000694851">
    <property type="component" value="Unplaced"/>
</dbReference>
<evidence type="ECO:0000259" key="8">
    <source>
        <dbReference type="PROSITE" id="PS50240"/>
    </source>
</evidence>
<dbReference type="PANTHER" id="PTHR24252">
    <property type="entry name" value="ACROSIN-RELATED"/>
    <property type="match status" value="1"/>
</dbReference>
<dbReference type="PROSITE" id="PS00134">
    <property type="entry name" value="TRYPSIN_HIS"/>
    <property type="match status" value="1"/>
</dbReference>
<dbReference type="KEGG" id="hai:109377677"/>
<evidence type="ECO:0000313" key="9">
    <source>
        <dbReference type="Proteomes" id="UP000694851"/>
    </source>
</evidence>
<dbReference type="Gene3D" id="2.40.10.10">
    <property type="entry name" value="Trypsin-like serine proteases"/>
    <property type="match status" value="2"/>
</dbReference>
<dbReference type="RefSeq" id="XP_019489634.1">
    <property type="nucleotide sequence ID" value="XM_019634089.1"/>
</dbReference>
<dbReference type="OrthoDB" id="10051896at2759"/>
<dbReference type="InterPro" id="IPR009003">
    <property type="entry name" value="Peptidase_S1_PA"/>
</dbReference>
<evidence type="ECO:0000256" key="5">
    <source>
        <dbReference type="ARBA" id="ARBA00023157"/>
    </source>
</evidence>
<dbReference type="GO" id="GO:0006508">
    <property type="term" value="P:proteolysis"/>
    <property type="evidence" value="ECO:0007669"/>
    <property type="project" value="UniProtKB-KW"/>
</dbReference>
<evidence type="ECO:0000313" key="10">
    <source>
        <dbReference type="RefSeq" id="XP_019489634.1"/>
    </source>
</evidence>
<proteinExistence type="predicted"/>
<keyword evidence="9" id="KW-1185">Reference proteome</keyword>
<dbReference type="InterPro" id="IPR043504">
    <property type="entry name" value="Peptidase_S1_PA_chymotrypsin"/>
</dbReference>
<dbReference type="CDD" id="cd00190">
    <property type="entry name" value="Tryp_SPc"/>
    <property type="match status" value="1"/>
</dbReference>
<dbReference type="SMART" id="SM00020">
    <property type="entry name" value="Tryp_SPc"/>
    <property type="match status" value="1"/>
</dbReference>
<evidence type="ECO:0000256" key="7">
    <source>
        <dbReference type="SAM" id="SignalP"/>
    </source>
</evidence>
<organism evidence="9 10">
    <name type="scientific">Hipposideros armiger</name>
    <name type="common">Great Himalayan leaf-nosed bat</name>
    <dbReference type="NCBI Taxonomy" id="186990"/>
    <lineage>
        <taxon>Eukaryota</taxon>
        <taxon>Metazoa</taxon>
        <taxon>Chordata</taxon>
        <taxon>Craniata</taxon>
        <taxon>Vertebrata</taxon>
        <taxon>Euteleostomi</taxon>
        <taxon>Mammalia</taxon>
        <taxon>Eutheria</taxon>
        <taxon>Laurasiatheria</taxon>
        <taxon>Chiroptera</taxon>
        <taxon>Yinpterochiroptera</taxon>
        <taxon>Rhinolophoidea</taxon>
        <taxon>Hipposideridae</taxon>
        <taxon>Hipposideros</taxon>
    </lineage>
</organism>
<dbReference type="PROSITE" id="PS50240">
    <property type="entry name" value="TRYPSIN_DOM"/>
    <property type="match status" value="1"/>
</dbReference>
<feature type="chain" id="PRO_5034452134" evidence="7">
    <location>
        <begin position="20"/>
        <end position="346"/>
    </location>
</feature>
<feature type="signal peptide" evidence="7">
    <location>
        <begin position="1"/>
        <end position="19"/>
    </location>
</feature>
<keyword evidence="3 6" id="KW-0378">Hydrolase</keyword>
<dbReference type="Pfam" id="PF00089">
    <property type="entry name" value="Trypsin"/>
    <property type="match status" value="1"/>
</dbReference>
<keyword evidence="1 6" id="KW-0645">Protease</keyword>
<dbReference type="PANTHER" id="PTHR24252:SF17">
    <property type="entry name" value="SUPPRESSOR OF TUMORIGENICITY 14 PROTEIN HOMOLOG-RELATED"/>
    <property type="match status" value="1"/>
</dbReference>
<dbReference type="PROSITE" id="PS00135">
    <property type="entry name" value="TRYPSIN_SER"/>
    <property type="match status" value="1"/>
</dbReference>
<dbReference type="GeneID" id="109377677"/>
<dbReference type="FunFam" id="2.40.10.10:FF:000024">
    <property type="entry name" value="Serine protease 53"/>
    <property type="match status" value="1"/>
</dbReference>
<protein>
    <submittedName>
        <fullName evidence="10">Testisin-like</fullName>
    </submittedName>
</protein>
<keyword evidence="5" id="KW-1015">Disulfide bond</keyword>
<dbReference type="InterPro" id="IPR018114">
    <property type="entry name" value="TRYPSIN_HIS"/>
</dbReference>
<gene>
    <name evidence="10" type="primary">LOC109377677</name>
</gene>
<dbReference type="InterPro" id="IPR001314">
    <property type="entry name" value="Peptidase_S1A"/>
</dbReference>